<evidence type="ECO:0000313" key="2">
    <source>
        <dbReference type="EnsemblPlants" id="cds.evm.model.06.668"/>
    </source>
</evidence>
<accession>A0A803PZC1</accession>
<dbReference type="Gramene" id="evm.model.06.668">
    <property type="protein sequence ID" value="cds.evm.model.06.668"/>
    <property type="gene ID" value="evm.TU.06.668"/>
</dbReference>
<dbReference type="Gene3D" id="3.60.10.10">
    <property type="entry name" value="Endonuclease/exonuclease/phosphatase"/>
    <property type="match status" value="1"/>
</dbReference>
<dbReference type="PANTHER" id="PTHR35218">
    <property type="entry name" value="RNASE H DOMAIN-CONTAINING PROTEIN"/>
    <property type="match status" value="1"/>
</dbReference>
<dbReference type="InterPro" id="IPR005135">
    <property type="entry name" value="Endo/exonuclease/phosphatase"/>
</dbReference>
<dbReference type="Proteomes" id="UP000596661">
    <property type="component" value="Chromosome 6"/>
</dbReference>
<evidence type="ECO:0000313" key="3">
    <source>
        <dbReference type="Proteomes" id="UP000596661"/>
    </source>
</evidence>
<name>A0A803PZC1_CANSA</name>
<dbReference type="GO" id="GO:0003824">
    <property type="term" value="F:catalytic activity"/>
    <property type="evidence" value="ECO:0007669"/>
    <property type="project" value="InterPro"/>
</dbReference>
<dbReference type="InterPro" id="IPR036691">
    <property type="entry name" value="Endo/exonu/phosph_ase_sf"/>
</dbReference>
<reference evidence="2" key="2">
    <citation type="submission" date="2021-03" db="UniProtKB">
        <authorList>
            <consortium name="EnsemblPlants"/>
        </authorList>
    </citation>
    <scope>IDENTIFICATION</scope>
</reference>
<dbReference type="EnsemblPlants" id="evm.model.06.668">
    <property type="protein sequence ID" value="cds.evm.model.06.668"/>
    <property type="gene ID" value="evm.TU.06.668"/>
</dbReference>
<sequence>MSTISSSLKIKCTPDLVFISESRLRKARAEALQVSLRFVGCFVVEAHGKSGGIILLWSNTVNCSILSFSSFHIDSFIRKEEGKWWRFTGFYGDRDPSRRIESWKLLTRVGRMYSGPWVIGGDFNEILRSKEKLGGQPKPGHLINNFRKALDGCNLREVDFGGSCYTWCNGRQHNLIFERLDKVYGNSEWNRGNESGAKWHSRFHFESAWAEEERCSEIVTETWGEGGSSTTTRELNLKMAKCGVALQRWNKVKKKVLNMRLKEFEDKRAILSRRRMKNSLYQVISEEESAFVGGRLIQDNAIIGFESLHCMKTRRFGNGRKLALKLDMSKAYDRVEWCFLVTMMKWLGYDEEWIEKIMRCAAERAGRLHGIRFGRDGVTVSHLFFADDSFVFLDGREEECDTMMKILHRYSRLLGQQINLKKLEVSMGSRISNKMGQNLASRLGVKLVAQHTKYLGLPSFIGRRKKEVFEVIKDKVWNNLKSWKATMFSQADKEILIKAVI</sequence>
<dbReference type="PANTHER" id="PTHR35218:SF9">
    <property type="entry name" value="ENDONUCLEASE_EXONUCLEASE_PHOSPHATASE DOMAIN-CONTAINING PROTEIN"/>
    <property type="match status" value="1"/>
</dbReference>
<feature type="domain" description="Endonuclease/exonuclease/phosphatase" evidence="1">
    <location>
        <begin position="14"/>
        <end position="192"/>
    </location>
</feature>
<proteinExistence type="predicted"/>
<dbReference type="AlphaFoldDB" id="A0A803PZC1"/>
<protein>
    <recommendedName>
        <fullName evidence="1">Endonuclease/exonuclease/phosphatase domain-containing protein</fullName>
    </recommendedName>
</protein>
<dbReference type="Pfam" id="PF03372">
    <property type="entry name" value="Exo_endo_phos"/>
    <property type="match status" value="1"/>
</dbReference>
<keyword evidence="3" id="KW-1185">Reference proteome</keyword>
<evidence type="ECO:0000259" key="1">
    <source>
        <dbReference type="Pfam" id="PF03372"/>
    </source>
</evidence>
<reference evidence="2" key="1">
    <citation type="submission" date="2018-11" db="EMBL/GenBank/DDBJ databases">
        <authorList>
            <person name="Grassa J C."/>
        </authorList>
    </citation>
    <scope>NUCLEOTIDE SEQUENCE [LARGE SCALE GENOMIC DNA]</scope>
</reference>
<dbReference type="EMBL" id="UZAU01000575">
    <property type="status" value="NOT_ANNOTATED_CDS"/>
    <property type="molecule type" value="Genomic_DNA"/>
</dbReference>
<organism evidence="2 3">
    <name type="scientific">Cannabis sativa</name>
    <name type="common">Hemp</name>
    <name type="synonym">Marijuana</name>
    <dbReference type="NCBI Taxonomy" id="3483"/>
    <lineage>
        <taxon>Eukaryota</taxon>
        <taxon>Viridiplantae</taxon>
        <taxon>Streptophyta</taxon>
        <taxon>Embryophyta</taxon>
        <taxon>Tracheophyta</taxon>
        <taxon>Spermatophyta</taxon>
        <taxon>Magnoliopsida</taxon>
        <taxon>eudicotyledons</taxon>
        <taxon>Gunneridae</taxon>
        <taxon>Pentapetalae</taxon>
        <taxon>rosids</taxon>
        <taxon>fabids</taxon>
        <taxon>Rosales</taxon>
        <taxon>Cannabaceae</taxon>
        <taxon>Cannabis</taxon>
    </lineage>
</organism>
<dbReference type="SUPFAM" id="SSF56219">
    <property type="entry name" value="DNase I-like"/>
    <property type="match status" value="1"/>
</dbReference>